<reference evidence="1" key="1">
    <citation type="submission" date="2021-01" db="EMBL/GenBank/DDBJ databases">
        <authorList>
            <person name="Corre E."/>
            <person name="Pelletier E."/>
            <person name="Niang G."/>
            <person name="Scheremetjew M."/>
            <person name="Finn R."/>
            <person name="Kale V."/>
            <person name="Holt S."/>
            <person name="Cochrane G."/>
            <person name="Meng A."/>
            <person name="Brown T."/>
            <person name="Cohen L."/>
        </authorList>
    </citation>
    <scope>NUCLEOTIDE SEQUENCE</scope>
    <source>
        <strain evidence="1">CCMP3107</strain>
    </source>
</reference>
<evidence type="ECO:0000313" key="1">
    <source>
        <dbReference type="EMBL" id="CAE0621328.1"/>
    </source>
</evidence>
<name>A0A7S3URF5_HETAK</name>
<dbReference type="AlphaFoldDB" id="A0A7S3URF5"/>
<protein>
    <submittedName>
        <fullName evidence="1">Uncharacterized protein</fullName>
    </submittedName>
</protein>
<gene>
    <name evidence="1" type="ORF">HAKA00212_LOCUS793</name>
</gene>
<sequence>MERLNQKELAKEQHKSAHHLYKSAQILAQAGRDAGVRKFQPKIISDMLTKEREEDTNRRTESKYHANTNFGMGIDRSVAPDSGLPLMPDNKNIPGGGYINFLGGENAIHSSTPFSLLTARPGGGVGYSLLQEQKEENGAIVNTHEQQEAHEKRAQHDLSDDDIENFSVSNSISSKLQLFSQTPSNFFAGMKKVMGRPRVQPF</sequence>
<organism evidence="1">
    <name type="scientific">Heterosigma akashiwo</name>
    <name type="common">Chromophytic alga</name>
    <name type="synonym">Heterosigma carterae</name>
    <dbReference type="NCBI Taxonomy" id="2829"/>
    <lineage>
        <taxon>Eukaryota</taxon>
        <taxon>Sar</taxon>
        <taxon>Stramenopiles</taxon>
        <taxon>Ochrophyta</taxon>
        <taxon>Raphidophyceae</taxon>
        <taxon>Chattonellales</taxon>
        <taxon>Chattonellaceae</taxon>
        <taxon>Heterosigma</taxon>
    </lineage>
</organism>
<dbReference type="EMBL" id="HBIU01002301">
    <property type="protein sequence ID" value="CAE0621328.1"/>
    <property type="molecule type" value="Transcribed_RNA"/>
</dbReference>
<accession>A0A7S3URF5</accession>
<proteinExistence type="predicted"/>